<accession>A0A8S9SJD8</accession>
<protein>
    <submittedName>
        <fullName evidence="1">Uncharacterized protein</fullName>
    </submittedName>
</protein>
<dbReference type="Proteomes" id="UP000712600">
    <property type="component" value="Unassembled WGS sequence"/>
</dbReference>
<name>A0A8S9SJD8_BRACR</name>
<reference evidence="1" key="1">
    <citation type="submission" date="2019-12" db="EMBL/GenBank/DDBJ databases">
        <title>Genome sequencing and annotation of Brassica cretica.</title>
        <authorList>
            <person name="Studholme D.J."/>
            <person name="Sarris P."/>
        </authorList>
    </citation>
    <scope>NUCLEOTIDE SEQUENCE</scope>
    <source>
        <strain evidence="1">PFS-109/04</strain>
        <tissue evidence="1">Leaf</tissue>
    </source>
</reference>
<evidence type="ECO:0000313" key="2">
    <source>
        <dbReference type="Proteomes" id="UP000712600"/>
    </source>
</evidence>
<sequence>MDGCGKISVDGTVTSSNHRSFTELIHDDVELGIHGVSHREEELTVLTGGFRGRDDSF</sequence>
<organism evidence="1 2">
    <name type="scientific">Brassica cretica</name>
    <name type="common">Mustard</name>
    <dbReference type="NCBI Taxonomy" id="69181"/>
    <lineage>
        <taxon>Eukaryota</taxon>
        <taxon>Viridiplantae</taxon>
        <taxon>Streptophyta</taxon>
        <taxon>Embryophyta</taxon>
        <taxon>Tracheophyta</taxon>
        <taxon>Spermatophyta</taxon>
        <taxon>Magnoliopsida</taxon>
        <taxon>eudicotyledons</taxon>
        <taxon>Gunneridae</taxon>
        <taxon>Pentapetalae</taxon>
        <taxon>rosids</taxon>
        <taxon>malvids</taxon>
        <taxon>Brassicales</taxon>
        <taxon>Brassicaceae</taxon>
        <taxon>Brassiceae</taxon>
        <taxon>Brassica</taxon>
    </lineage>
</organism>
<proteinExistence type="predicted"/>
<dbReference type="AlphaFoldDB" id="A0A8S9SJD8"/>
<comment type="caution">
    <text evidence="1">The sequence shown here is derived from an EMBL/GenBank/DDBJ whole genome shotgun (WGS) entry which is preliminary data.</text>
</comment>
<evidence type="ECO:0000313" key="1">
    <source>
        <dbReference type="EMBL" id="KAF3600210.1"/>
    </source>
</evidence>
<dbReference type="EMBL" id="QGKX02000004">
    <property type="protein sequence ID" value="KAF3600210.1"/>
    <property type="molecule type" value="Genomic_DNA"/>
</dbReference>
<gene>
    <name evidence="1" type="ORF">F2Q69_00036933</name>
</gene>